<keyword evidence="3" id="KW-1185">Reference proteome</keyword>
<dbReference type="InterPro" id="IPR001830">
    <property type="entry name" value="Glyco_trans_20"/>
</dbReference>
<dbReference type="PANTHER" id="PTHR10788:SF106">
    <property type="entry name" value="BCDNA.GH08860"/>
    <property type="match status" value="1"/>
</dbReference>
<gene>
    <name evidence="2" type="ordered locus">Afer_1849</name>
</gene>
<dbReference type="GO" id="GO:0005992">
    <property type="term" value="P:trehalose biosynthetic process"/>
    <property type="evidence" value="ECO:0007669"/>
    <property type="project" value="InterPro"/>
</dbReference>
<dbReference type="CAZy" id="GT20">
    <property type="family name" value="Glycosyltransferase Family 20"/>
</dbReference>
<dbReference type="eggNOG" id="COG0380">
    <property type="taxonomic scope" value="Bacteria"/>
</dbReference>
<dbReference type="GO" id="GO:0003825">
    <property type="term" value="F:alpha,alpha-trehalose-phosphate synthase (UDP-forming) activity"/>
    <property type="evidence" value="ECO:0007669"/>
    <property type="project" value="TreeGrafter"/>
</dbReference>
<dbReference type="RefSeq" id="WP_015799240.1">
    <property type="nucleotide sequence ID" value="NC_013124.1"/>
</dbReference>
<dbReference type="OrthoDB" id="9761633at2"/>
<dbReference type="STRING" id="525909.Afer_1849"/>
<dbReference type="AlphaFoldDB" id="C7M1B5"/>
<keyword evidence="2" id="KW-0808">Transferase</keyword>
<dbReference type="EMBL" id="CP001631">
    <property type="protein sequence ID" value="ACU54763.1"/>
    <property type="molecule type" value="Genomic_DNA"/>
</dbReference>
<proteinExistence type="inferred from homology"/>
<accession>C7M1B5</accession>
<reference evidence="2 3" key="1">
    <citation type="journal article" date="2009" name="Stand. Genomic Sci.">
        <title>Complete genome sequence of Acidimicrobium ferrooxidans type strain (ICP).</title>
        <authorList>
            <person name="Clum A."/>
            <person name="Nolan M."/>
            <person name="Lang E."/>
            <person name="Glavina Del Rio T."/>
            <person name="Tice H."/>
            <person name="Copeland A."/>
            <person name="Cheng J.F."/>
            <person name="Lucas S."/>
            <person name="Chen F."/>
            <person name="Bruce D."/>
            <person name="Goodwin L."/>
            <person name="Pitluck S."/>
            <person name="Ivanova N."/>
            <person name="Mavrommatis K."/>
            <person name="Mikhailova N."/>
            <person name="Pati A."/>
            <person name="Chen A."/>
            <person name="Palaniappan K."/>
            <person name="Goker M."/>
            <person name="Spring S."/>
            <person name="Land M."/>
            <person name="Hauser L."/>
            <person name="Chang Y.J."/>
            <person name="Jeffries C.C."/>
            <person name="Chain P."/>
            <person name="Bristow J."/>
            <person name="Eisen J.A."/>
            <person name="Markowitz V."/>
            <person name="Hugenholtz P."/>
            <person name="Kyrpides N.C."/>
            <person name="Klenk H.P."/>
            <person name="Lapidus A."/>
        </authorList>
    </citation>
    <scope>NUCLEOTIDE SEQUENCE [LARGE SCALE GENOMIC DNA]</scope>
    <source>
        <strain evidence="3">DSM 10331 / JCM 15462 / NBRC 103882 / ICP</strain>
    </source>
</reference>
<sequence>MAPARQYLFVTNRGPFAISPSGSLHEAGGGLAAGLRGLLATGQARSVFAVDDGPEREHWSAVGDDRLIPAAVPEEVHRSAYDTIANELLWYCAHQLFDLAFEPIDDAHSRRAWSHYETFNELMAEAAHAVANVDDVIVVNDYHLYLVPRALRARGWQGTLVFFLHIPVPTEQEYAVLPAVVRRALLDGIAEADLIAVHAPTWAERLRALFDASGLVAPPIVVAPLPVDVVGLLERAARPDVAEAGERLDATGGALPTITRVDRIEPSKNLLRGVAAIDRMLELRPDLAGRFRALHLAYPSRGNLDKYHRLRSSLVDMIDAVNDRWRRSGWVPIEAHLSDDPARSIAAYQRFRVLLVNPVRDGLNLVAPEASLLAPPDAHIVLSRSAGIAEHIGDHVTLVDPFDVDETARALIDALERPGDLEPVRRWVHSNSWDRWLATITPTATETR</sequence>
<dbReference type="HOGENOM" id="CLU_002351_7_1_11"/>
<name>C7M1B5_ACIFD</name>
<evidence type="ECO:0000313" key="3">
    <source>
        <dbReference type="Proteomes" id="UP000000771"/>
    </source>
</evidence>
<dbReference type="Proteomes" id="UP000000771">
    <property type="component" value="Chromosome"/>
</dbReference>
<evidence type="ECO:0000313" key="2">
    <source>
        <dbReference type="EMBL" id="ACU54763.1"/>
    </source>
</evidence>
<dbReference type="Pfam" id="PF00982">
    <property type="entry name" value="Glyco_transf_20"/>
    <property type="match status" value="2"/>
</dbReference>
<comment type="similarity">
    <text evidence="1">Belongs to the glycosyltransferase 20 family.</text>
</comment>
<dbReference type="KEGG" id="afo:Afer_1849"/>
<evidence type="ECO:0000256" key="1">
    <source>
        <dbReference type="ARBA" id="ARBA00008799"/>
    </source>
</evidence>
<dbReference type="SUPFAM" id="SSF53756">
    <property type="entry name" value="UDP-Glycosyltransferase/glycogen phosphorylase"/>
    <property type="match status" value="1"/>
</dbReference>
<dbReference type="PANTHER" id="PTHR10788">
    <property type="entry name" value="TREHALOSE-6-PHOSPHATE SYNTHASE"/>
    <property type="match status" value="1"/>
</dbReference>
<organism evidence="2 3">
    <name type="scientific">Acidimicrobium ferrooxidans (strain DSM 10331 / JCM 15462 / NBRC 103882 / ICP)</name>
    <dbReference type="NCBI Taxonomy" id="525909"/>
    <lineage>
        <taxon>Bacteria</taxon>
        <taxon>Bacillati</taxon>
        <taxon>Actinomycetota</taxon>
        <taxon>Acidimicrobiia</taxon>
        <taxon>Acidimicrobiales</taxon>
        <taxon>Acidimicrobiaceae</taxon>
        <taxon>Acidimicrobium</taxon>
    </lineage>
</organism>
<protein>
    <submittedName>
        <fullName evidence="2">Glycosyl transferase family 20</fullName>
    </submittedName>
</protein>
<dbReference type="Gene3D" id="3.40.50.2000">
    <property type="entry name" value="Glycogen Phosphorylase B"/>
    <property type="match status" value="2"/>
</dbReference>